<dbReference type="GO" id="GO:0016757">
    <property type="term" value="F:glycosyltransferase activity"/>
    <property type="evidence" value="ECO:0007669"/>
    <property type="project" value="UniProtKB-KW"/>
</dbReference>
<sequence>MIESLFWIFFFIVIYTFPGYAILLWALVKLKHLFRRRKMSAELPDVLPHVCLFVTACDEVGHVVAKVENSFQLNYPKEKIQYLWLTDGSGDGTPDRLRVFPEIQVEHLPERNGKIHAMNRGMQFVDAPIVVFSDANTMLARDALLEIVRHFQVPKVGCVSGEKRILEKPCDSMAAIGESFYWRFESRVKALDAELSSAIGAAGELFAIRRELYEPVDADTLLDDFVISMRLVEKGHRIAYAPAAFAVETASLNLREEYKRKTRIAAGGIQSLARLYGLLNPVRYGWLSWQFFSHKVLRWTLAPIAVFGLLPVNLCMVAGKQSGLTDFFDLFFGFQFLIYLLAGLGWLFEKSLTRYKLFFLPAYFFMMNYSTLAGGIRYFMGRQKVAWEKSRRA</sequence>
<comment type="caution">
    <text evidence="8">The sequence shown here is derived from an EMBL/GenBank/DDBJ whole genome shotgun (WGS) entry which is preliminary data.</text>
</comment>
<evidence type="ECO:0000313" key="9">
    <source>
        <dbReference type="Proteomes" id="UP001163821"/>
    </source>
</evidence>
<feature type="transmembrane region" description="Helical" evidence="7">
    <location>
        <begin position="262"/>
        <end position="279"/>
    </location>
</feature>
<keyword evidence="3" id="KW-0808">Transferase</keyword>
<organism evidence="8 9">
    <name type="scientific">Gaoshiqia sediminis</name>
    <dbReference type="NCBI Taxonomy" id="2986998"/>
    <lineage>
        <taxon>Bacteria</taxon>
        <taxon>Pseudomonadati</taxon>
        <taxon>Bacteroidota</taxon>
        <taxon>Bacteroidia</taxon>
        <taxon>Marinilabiliales</taxon>
        <taxon>Prolixibacteraceae</taxon>
        <taxon>Gaoshiqia</taxon>
    </lineage>
</organism>
<dbReference type="PANTHER" id="PTHR43867">
    <property type="entry name" value="CELLULOSE SYNTHASE CATALYTIC SUBUNIT A [UDP-FORMING]"/>
    <property type="match status" value="1"/>
</dbReference>
<dbReference type="InterPro" id="IPR029044">
    <property type="entry name" value="Nucleotide-diphossugar_trans"/>
</dbReference>
<dbReference type="Proteomes" id="UP001163821">
    <property type="component" value="Unassembled WGS sequence"/>
</dbReference>
<accession>A0AA41Y751</accession>
<dbReference type="AlphaFoldDB" id="A0AA41Y751"/>
<dbReference type="GO" id="GO:0016020">
    <property type="term" value="C:membrane"/>
    <property type="evidence" value="ECO:0007669"/>
    <property type="project" value="UniProtKB-SubCell"/>
</dbReference>
<keyword evidence="2" id="KW-0328">Glycosyltransferase</keyword>
<comment type="subcellular location">
    <subcellularLocation>
        <location evidence="1">Membrane</location>
        <topology evidence="1">Multi-pass membrane protein</topology>
    </subcellularLocation>
</comment>
<keyword evidence="5 7" id="KW-1133">Transmembrane helix</keyword>
<feature type="transmembrane region" description="Helical" evidence="7">
    <location>
        <begin position="299"/>
        <end position="318"/>
    </location>
</feature>
<dbReference type="Gene3D" id="3.90.550.10">
    <property type="entry name" value="Spore Coat Polysaccharide Biosynthesis Protein SpsA, Chain A"/>
    <property type="match status" value="1"/>
</dbReference>
<proteinExistence type="predicted"/>
<dbReference type="CDD" id="cd06439">
    <property type="entry name" value="CESA_like_1"/>
    <property type="match status" value="1"/>
</dbReference>
<evidence type="ECO:0000256" key="1">
    <source>
        <dbReference type="ARBA" id="ARBA00004141"/>
    </source>
</evidence>
<keyword evidence="6 7" id="KW-0472">Membrane</keyword>
<reference evidence="8" key="1">
    <citation type="submission" date="2022-10" db="EMBL/GenBank/DDBJ databases">
        <title>Gaoshiqiia sediminis gen. nov., sp. nov., isolated from coastal sediment.</title>
        <authorList>
            <person name="Yu W.X."/>
            <person name="Mu D.S."/>
            <person name="Du J.Z."/>
            <person name="Liang Y.Q."/>
        </authorList>
    </citation>
    <scope>NUCLEOTIDE SEQUENCE</scope>
    <source>
        <strain evidence="8">A06</strain>
    </source>
</reference>
<evidence type="ECO:0000256" key="4">
    <source>
        <dbReference type="ARBA" id="ARBA00022692"/>
    </source>
</evidence>
<feature type="transmembrane region" description="Helical" evidence="7">
    <location>
        <begin position="6"/>
        <end position="28"/>
    </location>
</feature>
<feature type="transmembrane region" description="Helical" evidence="7">
    <location>
        <begin position="360"/>
        <end position="380"/>
    </location>
</feature>
<evidence type="ECO:0000256" key="2">
    <source>
        <dbReference type="ARBA" id="ARBA00022676"/>
    </source>
</evidence>
<evidence type="ECO:0000256" key="6">
    <source>
        <dbReference type="ARBA" id="ARBA00023136"/>
    </source>
</evidence>
<evidence type="ECO:0000256" key="7">
    <source>
        <dbReference type="SAM" id="Phobius"/>
    </source>
</evidence>
<dbReference type="InterPro" id="IPR050321">
    <property type="entry name" value="Glycosyltr_2/OpgH_subfam"/>
</dbReference>
<dbReference type="RefSeq" id="WP_282590950.1">
    <property type="nucleotide sequence ID" value="NZ_JAPAAF010000006.1"/>
</dbReference>
<evidence type="ECO:0000313" key="8">
    <source>
        <dbReference type="EMBL" id="MCW0482347.1"/>
    </source>
</evidence>
<dbReference type="SUPFAM" id="SSF53448">
    <property type="entry name" value="Nucleotide-diphospho-sugar transferases"/>
    <property type="match status" value="1"/>
</dbReference>
<keyword evidence="4 7" id="KW-0812">Transmembrane</keyword>
<protein>
    <submittedName>
        <fullName evidence="8">Glycosyltransferase family 2 protein</fullName>
    </submittedName>
</protein>
<keyword evidence="9" id="KW-1185">Reference proteome</keyword>
<feature type="transmembrane region" description="Helical" evidence="7">
    <location>
        <begin position="330"/>
        <end position="348"/>
    </location>
</feature>
<evidence type="ECO:0000256" key="5">
    <source>
        <dbReference type="ARBA" id="ARBA00022989"/>
    </source>
</evidence>
<dbReference type="EMBL" id="JAPAAF010000006">
    <property type="protein sequence ID" value="MCW0482347.1"/>
    <property type="molecule type" value="Genomic_DNA"/>
</dbReference>
<name>A0AA41Y751_9BACT</name>
<dbReference type="Pfam" id="PF13641">
    <property type="entry name" value="Glyco_tranf_2_3"/>
    <property type="match status" value="1"/>
</dbReference>
<gene>
    <name evidence="8" type="ORF">N2K84_06375</name>
</gene>
<evidence type="ECO:0000256" key="3">
    <source>
        <dbReference type="ARBA" id="ARBA00022679"/>
    </source>
</evidence>
<dbReference type="PANTHER" id="PTHR43867:SF2">
    <property type="entry name" value="CELLULOSE SYNTHASE CATALYTIC SUBUNIT A [UDP-FORMING]"/>
    <property type="match status" value="1"/>
</dbReference>